<dbReference type="RefSeq" id="WP_270880502.1">
    <property type="nucleotide sequence ID" value="NZ_JAQFVF010000033.1"/>
</dbReference>
<feature type="domain" description="Glycosyltransferase subfamily 4-like N-terminal" evidence="2">
    <location>
        <begin position="15"/>
        <end position="169"/>
    </location>
</feature>
<reference evidence="4" key="1">
    <citation type="journal article" date="2019" name="Int. J. Syst. Evol. Microbiol.">
        <title>The Global Catalogue of Microorganisms (GCM) 10K type strain sequencing project: providing services to taxonomists for standard genome sequencing and annotation.</title>
        <authorList>
            <consortium name="The Broad Institute Genomics Platform"/>
            <consortium name="The Broad Institute Genome Sequencing Center for Infectious Disease"/>
            <person name="Wu L."/>
            <person name="Ma J."/>
        </authorList>
    </citation>
    <scope>NUCLEOTIDE SEQUENCE [LARGE SCALE GENOMIC DNA]</scope>
    <source>
        <strain evidence="4">KACC 11904</strain>
    </source>
</reference>
<dbReference type="PANTHER" id="PTHR12526">
    <property type="entry name" value="GLYCOSYLTRANSFERASE"/>
    <property type="match status" value="1"/>
</dbReference>
<dbReference type="Proteomes" id="UP001596044">
    <property type="component" value="Unassembled WGS sequence"/>
</dbReference>
<organism evidence="3 4">
    <name type="scientific">Paenibacillus aestuarii</name>
    <dbReference type="NCBI Taxonomy" id="516965"/>
    <lineage>
        <taxon>Bacteria</taxon>
        <taxon>Bacillati</taxon>
        <taxon>Bacillota</taxon>
        <taxon>Bacilli</taxon>
        <taxon>Bacillales</taxon>
        <taxon>Paenibacillaceae</taxon>
        <taxon>Paenibacillus</taxon>
    </lineage>
</organism>
<dbReference type="InterPro" id="IPR001296">
    <property type="entry name" value="Glyco_trans_1"/>
</dbReference>
<dbReference type="GO" id="GO:0016757">
    <property type="term" value="F:glycosyltransferase activity"/>
    <property type="evidence" value="ECO:0007669"/>
    <property type="project" value="UniProtKB-KW"/>
</dbReference>
<dbReference type="Gene3D" id="3.40.50.2000">
    <property type="entry name" value="Glycogen Phosphorylase B"/>
    <property type="match status" value="2"/>
</dbReference>
<proteinExistence type="predicted"/>
<evidence type="ECO:0000313" key="4">
    <source>
        <dbReference type="Proteomes" id="UP001596044"/>
    </source>
</evidence>
<feature type="domain" description="Glycosyl transferase family 1" evidence="1">
    <location>
        <begin position="181"/>
        <end position="344"/>
    </location>
</feature>
<dbReference type="InterPro" id="IPR028098">
    <property type="entry name" value="Glyco_trans_4-like_N"/>
</dbReference>
<evidence type="ECO:0000259" key="2">
    <source>
        <dbReference type="Pfam" id="PF13439"/>
    </source>
</evidence>
<gene>
    <name evidence="3" type="ORF">ACFPOG_00855</name>
</gene>
<evidence type="ECO:0000313" key="3">
    <source>
        <dbReference type="EMBL" id="MFC5446800.1"/>
    </source>
</evidence>
<dbReference type="PANTHER" id="PTHR12526:SF630">
    <property type="entry name" value="GLYCOSYLTRANSFERASE"/>
    <property type="match status" value="1"/>
</dbReference>
<keyword evidence="3" id="KW-0808">Transferase</keyword>
<dbReference type="SUPFAM" id="SSF53756">
    <property type="entry name" value="UDP-Glycosyltransferase/glycogen phosphorylase"/>
    <property type="match status" value="1"/>
</dbReference>
<dbReference type="EC" id="2.4.-.-" evidence="3"/>
<dbReference type="Pfam" id="PF13439">
    <property type="entry name" value="Glyco_transf_4"/>
    <property type="match status" value="1"/>
</dbReference>
<sequence>MEKIIFILTGLDYAGAEAQVVQLAMGLQLRGWLVQIISMIQPMAYAEELSALGIGLVSLNMKKGVPDPRAIFKLKRIVENFQPDIIHSHMVHANILSRVTRFFVKVPVLISTAHNTNEGGKVRMLLYRATDPLCEITTNVSQNAVDAYIQKKACPKDKIMFVPNGIDLKKFKRNEEDYAIIRSELGLQDEFVWLAAGRFVEAKDYPNLIHAFAKIADKDKRCKLLIAGDGVLRESMEGLARSMHLENQIKFLGVRKDIPRLMNASDAYVISSAWEGMPMVLLEASASELPMVATDVGGNGEVVKDGVTGYLSRPANPEELAEKMNTMMSLSSQERQEMGHNAREYVLEKYDIDAIISRWESIYSEFYNGKKVINR</sequence>
<accession>A0ABW0K073</accession>
<keyword evidence="4" id="KW-1185">Reference proteome</keyword>
<name>A0ABW0K073_9BACL</name>
<dbReference type="Pfam" id="PF00534">
    <property type="entry name" value="Glycos_transf_1"/>
    <property type="match status" value="1"/>
</dbReference>
<dbReference type="EMBL" id="JBHSMJ010000004">
    <property type="protein sequence ID" value="MFC5446800.1"/>
    <property type="molecule type" value="Genomic_DNA"/>
</dbReference>
<comment type="caution">
    <text evidence="3">The sequence shown here is derived from an EMBL/GenBank/DDBJ whole genome shotgun (WGS) entry which is preliminary data.</text>
</comment>
<protein>
    <submittedName>
        <fullName evidence="3">Glycosyltransferase</fullName>
        <ecNumber evidence="3">2.4.-.-</ecNumber>
    </submittedName>
</protein>
<evidence type="ECO:0000259" key="1">
    <source>
        <dbReference type="Pfam" id="PF00534"/>
    </source>
</evidence>
<keyword evidence="3" id="KW-0328">Glycosyltransferase</keyword>